<organism evidence="1 2">
    <name type="scientific">Agrobacterium salinitolerans</name>
    <dbReference type="NCBI Taxonomy" id="1183413"/>
    <lineage>
        <taxon>Bacteria</taxon>
        <taxon>Pseudomonadati</taxon>
        <taxon>Pseudomonadota</taxon>
        <taxon>Alphaproteobacteria</taxon>
        <taxon>Hyphomicrobiales</taxon>
        <taxon>Rhizobiaceae</taxon>
        <taxon>Rhizobium/Agrobacterium group</taxon>
        <taxon>Agrobacterium</taxon>
    </lineage>
</organism>
<dbReference type="Pfam" id="PF20126">
    <property type="entry name" value="TumE"/>
    <property type="match status" value="1"/>
</dbReference>
<evidence type="ECO:0000313" key="2">
    <source>
        <dbReference type="Proteomes" id="UP000298735"/>
    </source>
</evidence>
<dbReference type="EMBL" id="CP109969">
    <property type="protein sequence ID" value="UYZ08981.1"/>
    <property type="molecule type" value="Genomic_DNA"/>
</dbReference>
<dbReference type="RefSeq" id="WP_137412426.1">
    <property type="nucleotide sequence ID" value="NZ_CP074397.1"/>
</dbReference>
<dbReference type="Proteomes" id="UP000298735">
    <property type="component" value="Chromosome Linear"/>
</dbReference>
<sequence length="79" mass="8867">MIAVEPSKPVLPDDAIVEIVVWKLPEPGSPHWSKYRVFYGRDGRRIVGFDNERGKGHRRPLSQPITIQEPVEFSGPSSG</sequence>
<dbReference type="OrthoDB" id="7451512at2"/>
<reference evidence="1" key="1">
    <citation type="submission" date="2022-10" db="EMBL/GenBank/DDBJ databases">
        <title>Complete genome sequence of Agrobacterium salinitolerans CFBP5507.</title>
        <authorList>
            <person name="Tchabashvili S."/>
            <person name="Yen H.-C."/>
            <person name="Haryono M."/>
            <person name="Lin Y.-C."/>
            <person name="Lai E.-M."/>
            <person name="Kuo C.-H."/>
        </authorList>
    </citation>
    <scope>NUCLEOTIDE SEQUENCE</scope>
    <source>
        <strain evidence="1">CFBP5507</strain>
    </source>
</reference>
<protein>
    <submittedName>
        <fullName evidence="1">DUF6516 family protein</fullName>
    </submittedName>
</protein>
<dbReference type="KEGG" id="asal:CFBP5507_14720"/>
<accession>A0A4Z1QKU1</accession>
<name>A0A4Z1QKU1_9HYPH</name>
<proteinExistence type="predicted"/>
<dbReference type="AlphaFoldDB" id="A0A4Z1QKU1"/>
<gene>
    <name evidence="1" type="ORF">CFBP5507_14720</name>
</gene>
<dbReference type="InterPro" id="IPR045397">
    <property type="entry name" value="TumE-like"/>
</dbReference>
<evidence type="ECO:0000313" key="1">
    <source>
        <dbReference type="EMBL" id="UYZ08981.1"/>
    </source>
</evidence>